<proteinExistence type="predicted"/>
<evidence type="ECO:0000313" key="3">
    <source>
        <dbReference type="Proteomes" id="UP001152561"/>
    </source>
</evidence>
<protein>
    <submittedName>
        <fullName evidence="2">Uncharacterized protein</fullName>
    </submittedName>
</protein>
<dbReference type="AlphaFoldDB" id="A0A9Q1L4Y0"/>
<reference evidence="3" key="1">
    <citation type="journal article" date="2023" name="Proc. Natl. Acad. Sci. U.S.A.">
        <title>Genomic and structural basis for evolution of tropane alkaloid biosynthesis.</title>
        <authorList>
            <person name="Wanga Y.-J."/>
            <person name="Taina T."/>
            <person name="Yua J.-Y."/>
            <person name="Lia J."/>
            <person name="Xua B."/>
            <person name="Chenc J."/>
            <person name="D'Auriad J.C."/>
            <person name="Huanga J.-P."/>
            <person name="Huanga S.-X."/>
        </authorList>
    </citation>
    <scope>NUCLEOTIDE SEQUENCE [LARGE SCALE GENOMIC DNA]</scope>
    <source>
        <strain evidence="3">cv. KIB-2019</strain>
    </source>
</reference>
<feature type="region of interest" description="Disordered" evidence="1">
    <location>
        <begin position="81"/>
        <end position="125"/>
    </location>
</feature>
<sequence length="170" mass="18614">MQTRAVVVEKRIEKSLVPVNIEVQQQTNTTPAQDGASGTVIDQVSANVVTPTLGTLKPLPPTAIMVTPMYNPVFDAAPVPAQRKLDIQGSDQQGAAQRKGHEKQAQVWQSKDRYEQEKQPVDNNDTVGAETVIEEGEWKKEIGKIRASPTAIDDTETFNGFNPLVEDALH</sequence>
<keyword evidence="3" id="KW-1185">Reference proteome</keyword>
<evidence type="ECO:0000256" key="1">
    <source>
        <dbReference type="SAM" id="MobiDB-lite"/>
    </source>
</evidence>
<dbReference type="Proteomes" id="UP001152561">
    <property type="component" value="Unassembled WGS sequence"/>
</dbReference>
<gene>
    <name evidence="2" type="ORF">K7X08_030473</name>
</gene>
<accession>A0A9Q1L4Y0</accession>
<dbReference type="EMBL" id="JAJAGQ010000022">
    <property type="protein sequence ID" value="KAJ8528829.1"/>
    <property type="molecule type" value="Genomic_DNA"/>
</dbReference>
<feature type="compositionally biased region" description="Basic and acidic residues" evidence="1">
    <location>
        <begin position="110"/>
        <end position="120"/>
    </location>
</feature>
<organism evidence="2 3">
    <name type="scientific">Anisodus acutangulus</name>
    <dbReference type="NCBI Taxonomy" id="402998"/>
    <lineage>
        <taxon>Eukaryota</taxon>
        <taxon>Viridiplantae</taxon>
        <taxon>Streptophyta</taxon>
        <taxon>Embryophyta</taxon>
        <taxon>Tracheophyta</taxon>
        <taxon>Spermatophyta</taxon>
        <taxon>Magnoliopsida</taxon>
        <taxon>eudicotyledons</taxon>
        <taxon>Gunneridae</taxon>
        <taxon>Pentapetalae</taxon>
        <taxon>asterids</taxon>
        <taxon>lamiids</taxon>
        <taxon>Solanales</taxon>
        <taxon>Solanaceae</taxon>
        <taxon>Solanoideae</taxon>
        <taxon>Hyoscyameae</taxon>
        <taxon>Anisodus</taxon>
    </lineage>
</organism>
<comment type="caution">
    <text evidence="2">The sequence shown here is derived from an EMBL/GenBank/DDBJ whole genome shotgun (WGS) entry which is preliminary data.</text>
</comment>
<name>A0A9Q1L4Y0_9SOLA</name>
<evidence type="ECO:0000313" key="2">
    <source>
        <dbReference type="EMBL" id="KAJ8528829.1"/>
    </source>
</evidence>